<name>A0A8S5SCK8_9CAUD</name>
<sequence length="170" mass="18715">MKVDSAVWEGGYLKLHTADVDARHFAYAFTPGEYEIKPKNIRSLDANAYAWTLIDKLAKATGVPSSEVYRRAVRDVGGNMNIVCIQSAAAEELRQVWASNGLGWQSDVTASKIPDCVNVILYYGSSVFSSSTMSRLIDNLIQDAKAVGIETMPPDKLAALLSEWEARKKK</sequence>
<organism evidence="1">
    <name type="scientific">Siphoviridae sp. ctrCv3</name>
    <dbReference type="NCBI Taxonomy" id="2827954"/>
    <lineage>
        <taxon>Viruses</taxon>
        <taxon>Duplodnaviria</taxon>
        <taxon>Heunggongvirae</taxon>
        <taxon>Uroviricota</taxon>
        <taxon>Caudoviricetes</taxon>
    </lineage>
</organism>
<evidence type="ECO:0000313" key="1">
    <source>
        <dbReference type="EMBL" id="DAF48686.1"/>
    </source>
</evidence>
<dbReference type="InterPro" id="IPR036619">
    <property type="entry name" value="NinB_sf"/>
</dbReference>
<accession>A0A8S5SCK8</accession>
<dbReference type="EMBL" id="BK032572">
    <property type="protein sequence ID" value="DAF48686.1"/>
    <property type="molecule type" value="Genomic_DNA"/>
</dbReference>
<protein>
    <submittedName>
        <fullName evidence="1">NinB protein</fullName>
    </submittedName>
</protein>
<dbReference type="Gene3D" id="1.10.3790.10">
    <property type="entry name" value="NinB"/>
    <property type="match status" value="1"/>
</dbReference>
<reference evidence="1" key="1">
    <citation type="journal article" date="2021" name="Proc. Natl. Acad. Sci. U.S.A.">
        <title>A Catalog of Tens of Thousands of Viruses from Human Metagenomes Reveals Hidden Associations with Chronic Diseases.</title>
        <authorList>
            <person name="Tisza M.J."/>
            <person name="Buck C.B."/>
        </authorList>
    </citation>
    <scope>NUCLEOTIDE SEQUENCE</scope>
    <source>
        <strain evidence="1">CtrCv3</strain>
    </source>
</reference>
<proteinExistence type="predicted"/>